<evidence type="ECO:0000313" key="3">
    <source>
        <dbReference type="Proteomes" id="UP000730482"/>
    </source>
</evidence>
<evidence type="ECO:0000313" key="2">
    <source>
        <dbReference type="EMBL" id="MBS2550858.1"/>
    </source>
</evidence>
<dbReference type="PANTHER" id="PTHR33221">
    <property type="entry name" value="WINGED HELIX-TURN-HELIX TRANSCRIPTIONAL REGULATOR, RRF2 FAMILY"/>
    <property type="match status" value="1"/>
</dbReference>
<dbReference type="Pfam" id="PF02082">
    <property type="entry name" value="Rrf2"/>
    <property type="match status" value="1"/>
</dbReference>
<sequence length="151" mass="16461">MQISAKADYAVRVMLELAAHGPDLVKSTVLIEHQGLPRKFVESILVELRRADLIRSHRGAEGGYSLARPAGAISIGQVIRAVDGPLAEVRGLRPHETEYGNAAQHLSDVWVAARAALRKVLDETSLAHVLSGKLPAHVRRMAESPEAWLPR</sequence>
<dbReference type="NCBIfam" id="TIGR00738">
    <property type="entry name" value="rrf2_super"/>
    <property type="match status" value="1"/>
</dbReference>
<gene>
    <name evidence="2" type="ORF">KGQ19_28695</name>
</gene>
<keyword evidence="1" id="KW-0238">DNA-binding</keyword>
<organism evidence="2 3">
    <name type="scientific">Catenulispora pinistramenti</name>
    <dbReference type="NCBI Taxonomy" id="2705254"/>
    <lineage>
        <taxon>Bacteria</taxon>
        <taxon>Bacillati</taxon>
        <taxon>Actinomycetota</taxon>
        <taxon>Actinomycetes</taxon>
        <taxon>Catenulisporales</taxon>
        <taxon>Catenulisporaceae</taxon>
        <taxon>Catenulispora</taxon>
    </lineage>
</organism>
<dbReference type="PANTHER" id="PTHR33221:SF5">
    <property type="entry name" value="HTH-TYPE TRANSCRIPTIONAL REGULATOR ISCR"/>
    <property type="match status" value="1"/>
</dbReference>
<dbReference type="InterPro" id="IPR036388">
    <property type="entry name" value="WH-like_DNA-bd_sf"/>
</dbReference>
<dbReference type="EMBL" id="JAAFYZ010000117">
    <property type="protein sequence ID" value="MBS2550858.1"/>
    <property type="molecule type" value="Genomic_DNA"/>
</dbReference>
<comment type="caution">
    <text evidence="2">The sequence shown here is derived from an EMBL/GenBank/DDBJ whole genome shotgun (WGS) entry which is preliminary data.</text>
</comment>
<evidence type="ECO:0000256" key="1">
    <source>
        <dbReference type="ARBA" id="ARBA00023125"/>
    </source>
</evidence>
<dbReference type="Gene3D" id="1.10.10.10">
    <property type="entry name" value="Winged helix-like DNA-binding domain superfamily/Winged helix DNA-binding domain"/>
    <property type="match status" value="1"/>
</dbReference>
<dbReference type="InterPro" id="IPR036390">
    <property type="entry name" value="WH_DNA-bd_sf"/>
</dbReference>
<reference evidence="2 3" key="1">
    <citation type="submission" date="2020-02" db="EMBL/GenBank/DDBJ databases">
        <title>Acidophilic actinobacteria isolated from forest soil.</title>
        <authorList>
            <person name="Golinska P."/>
        </authorList>
    </citation>
    <scope>NUCLEOTIDE SEQUENCE [LARGE SCALE GENOMIC DNA]</scope>
    <source>
        <strain evidence="2 3">NL8</strain>
    </source>
</reference>
<dbReference type="RefSeq" id="WP_212014519.1">
    <property type="nucleotide sequence ID" value="NZ_JAAFYZ010000117.1"/>
</dbReference>
<proteinExistence type="predicted"/>
<dbReference type="InterPro" id="IPR000944">
    <property type="entry name" value="Tscrpt_reg_Rrf2"/>
</dbReference>
<dbReference type="PROSITE" id="PS51197">
    <property type="entry name" value="HTH_RRF2_2"/>
    <property type="match status" value="1"/>
</dbReference>
<name>A0ABS5KXS4_9ACTN</name>
<protein>
    <submittedName>
        <fullName evidence="2">Rrf2 family transcriptional regulator</fullName>
    </submittedName>
</protein>
<accession>A0ABS5KXS4</accession>
<dbReference type="Proteomes" id="UP000730482">
    <property type="component" value="Unassembled WGS sequence"/>
</dbReference>
<dbReference type="SUPFAM" id="SSF46785">
    <property type="entry name" value="Winged helix' DNA-binding domain"/>
    <property type="match status" value="1"/>
</dbReference>
<keyword evidence="3" id="KW-1185">Reference proteome</keyword>